<dbReference type="EMBL" id="BTSX01000004">
    <property type="protein sequence ID" value="GMS93843.1"/>
    <property type="molecule type" value="Genomic_DNA"/>
</dbReference>
<name>A0AAV5TI06_9BILA</name>
<keyword evidence="2" id="KW-1185">Reference proteome</keyword>
<dbReference type="AlphaFoldDB" id="A0AAV5TI06"/>
<evidence type="ECO:0000313" key="1">
    <source>
        <dbReference type="EMBL" id="GMS93843.1"/>
    </source>
</evidence>
<reference evidence="1" key="1">
    <citation type="submission" date="2023-10" db="EMBL/GenBank/DDBJ databases">
        <title>Genome assembly of Pristionchus species.</title>
        <authorList>
            <person name="Yoshida K."/>
            <person name="Sommer R.J."/>
        </authorList>
    </citation>
    <scope>NUCLEOTIDE SEQUENCE</scope>
    <source>
        <strain evidence="1">RS0144</strain>
    </source>
</reference>
<feature type="non-terminal residue" evidence="1">
    <location>
        <position position="1"/>
    </location>
</feature>
<feature type="non-terminal residue" evidence="1">
    <location>
        <position position="75"/>
    </location>
</feature>
<comment type="caution">
    <text evidence="1">The sequence shown here is derived from an EMBL/GenBank/DDBJ whole genome shotgun (WGS) entry which is preliminary data.</text>
</comment>
<accession>A0AAV5TI06</accession>
<dbReference type="Proteomes" id="UP001432027">
    <property type="component" value="Unassembled WGS sequence"/>
</dbReference>
<proteinExistence type="predicted"/>
<organism evidence="1 2">
    <name type="scientific">Pristionchus entomophagus</name>
    <dbReference type="NCBI Taxonomy" id="358040"/>
    <lineage>
        <taxon>Eukaryota</taxon>
        <taxon>Metazoa</taxon>
        <taxon>Ecdysozoa</taxon>
        <taxon>Nematoda</taxon>
        <taxon>Chromadorea</taxon>
        <taxon>Rhabditida</taxon>
        <taxon>Rhabditina</taxon>
        <taxon>Diplogasteromorpha</taxon>
        <taxon>Diplogasteroidea</taxon>
        <taxon>Neodiplogasteridae</taxon>
        <taxon>Pristionchus</taxon>
    </lineage>
</organism>
<gene>
    <name evidence="1" type="ORF">PENTCL1PPCAC_16018</name>
</gene>
<sequence length="75" mass="7917">LITAVAVCSSIAMKMTPEIQSCMAQTESRIGDETDGRVKTAITSMINSLKSGDIVAAQKVVNSNSEAERTATLNK</sequence>
<evidence type="ECO:0000313" key="2">
    <source>
        <dbReference type="Proteomes" id="UP001432027"/>
    </source>
</evidence>
<protein>
    <submittedName>
        <fullName evidence="1">Uncharacterized protein</fullName>
    </submittedName>
</protein>